<dbReference type="HOGENOM" id="CLU_006586_16_4_1"/>
<evidence type="ECO:0000259" key="4">
    <source>
        <dbReference type="Pfam" id="PF00135"/>
    </source>
</evidence>
<organism evidence="5 6">
    <name type="scientific">Jaapia argillacea MUCL 33604</name>
    <dbReference type="NCBI Taxonomy" id="933084"/>
    <lineage>
        <taxon>Eukaryota</taxon>
        <taxon>Fungi</taxon>
        <taxon>Dikarya</taxon>
        <taxon>Basidiomycota</taxon>
        <taxon>Agaricomycotina</taxon>
        <taxon>Agaricomycetes</taxon>
        <taxon>Agaricomycetidae</taxon>
        <taxon>Jaapiales</taxon>
        <taxon>Jaapiaceae</taxon>
        <taxon>Jaapia</taxon>
    </lineage>
</organism>
<dbReference type="Pfam" id="PF00135">
    <property type="entry name" value="COesterase"/>
    <property type="match status" value="2"/>
</dbReference>
<proteinExistence type="inferred from homology"/>
<keyword evidence="6" id="KW-1185">Reference proteome</keyword>
<evidence type="ECO:0000256" key="3">
    <source>
        <dbReference type="RuleBase" id="RU361235"/>
    </source>
</evidence>
<dbReference type="PANTHER" id="PTHR11559">
    <property type="entry name" value="CARBOXYLESTERASE"/>
    <property type="match status" value="1"/>
</dbReference>
<dbReference type="SUPFAM" id="SSF53474">
    <property type="entry name" value="alpha/beta-Hydrolases"/>
    <property type="match status" value="1"/>
</dbReference>
<dbReference type="EC" id="3.1.1.-" evidence="3"/>
<dbReference type="InterPro" id="IPR002018">
    <property type="entry name" value="CarbesteraseB"/>
</dbReference>
<dbReference type="AlphaFoldDB" id="A0A067PDZ2"/>
<gene>
    <name evidence="5" type="ORF">JAAARDRAFT_62194</name>
</gene>
<evidence type="ECO:0000313" key="5">
    <source>
        <dbReference type="EMBL" id="KDQ52050.1"/>
    </source>
</evidence>
<reference evidence="6" key="1">
    <citation type="journal article" date="2014" name="Proc. Natl. Acad. Sci. U.S.A.">
        <title>Extensive sampling of basidiomycete genomes demonstrates inadequacy of the white-rot/brown-rot paradigm for wood decay fungi.</title>
        <authorList>
            <person name="Riley R."/>
            <person name="Salamov A.A."/>
            <person name="Brown D.W."/>
            <person name="Nagy L.G."/>
            <person name="Floudas D."/>
            <person name="Held B.W."/>
            <person name="Levasseur A."/>
            <person name="Lombard V."/>
            <person name="Morin E."/>
            <person name="Otillar R."/>
            <person name="Lindquist E.A."/>
            <person name="Sun H."/>
            <person name="LaButti K.M."/>
            <person name="Schmutz J."/>
            <person name="Jabbour D."/>
            <person name="Luo H."/>
            <person name="Baker S.E."/>
            <person name="Pisabarro A.G."/>
            <person name="Walton J.D."/>
            <person name="Blanchette R.A."/>
            <person name="Henrissat B."/>
            <person name="Martin F."/>
            <person name="Cullen D."/>
            <person name="Hibbett D.S."/>
            <person name="Grigoriev I.V."/>
        </authorList>
    </citation>
    <scope>NUCLEOTIDE SEQUENCE [LARGE SCALE GENOMIC DNA]</scope>
    <source>
        <strain evidence="6">MUCL 33604</strain>
    </source>
</reference>
<dbReference type="ESTHER" id="9homo-a0a067pdz2">
    <property type="family name" value="Fungal_carboxylesterase_lipase"/>
</dbReference>
<evidence type="ECO:0000256" key="1">
    <source>
        <dbReference type="ARBA" id="ARBA00005964"/>
    </source>
</evidence>
<evidence type="ECO:0000313" key="6">
    <source>
        <dbReference type="Proteomes" id="UP000027265"/>
    </source>
</evidence>
<dbReference type="InterPro" id="IPR050309">
    <property type="entry name" value="Type-B_Carboxylest/Lipase"/>
</dbReference>
<comment type="similarity">
    <text evidence="1 3">Belongs to the type-B carboxylesterase/lipase family.</text>
</comment>
<dbReference type="InterPro" id="IPR029058">
    <property type="entry name" value="AB_hydrolase_fold"/>
</dbReference>
<dbReference type="GO" id="GO:0016787">
    <property type="term" value="F:hydrolase activity"/>
    <property type="evidence" value="ECO:0007669"/>
    <property type="project" value="UniProtKB-KW"/>
</dbReference>
<feature type="domain" description="Carboxylesterase type B" evidence="4">
    <location>
        <begin position="9"/>
        <end position="218"/>
    </location>
</feature>
<dbReference type="PROSITE" id="PS00122">
    <property type="entry name" value="CARBOXYLESTERASE_B_1"/>
    <property type="match status" value="1"/>
</dbReference>
<dbReference type="STRING" id="933084.A0A067PDZ2"/>
<accession>A0A067PDZ2</accession>
<name>A0A067PDZ2_9AGAM</name>
<dbReference type="PROSITE" id="PS00941">
    <property type="entry name" value="CARBOXYLESTERASE_B_2"/>
    <property type="match status" value="1"/>
</dbReference>
<keyword evidence="2 3" id="KW-0378">Hydrolase</keyword>
<evidence type="ECO:0000256" key="2">
    <source>
        <dbReference type="ARBA" id="ARBA00022801"/>
    </source>
</evidence>
<dbReference type="Gene3D" id="3.40.50.1820">
    <property type="entry name" value="alpha/beta hydrolase"/>
    <property type="match status" value="1"/>
</dbReference>
<feature type="domain" description="Carboxylesterase type B" evidence="4">
    <location>
        <begin position="274"/>
        <end position="556"/>
    </location>
</feature>
<dbReference type="EMBL" id="KL197743">
    <property type="protein sequence ID" value="KDQ52050.1"/>
    <property type="molecule type" value="Genomic_DNA"/>
</dbReference>
<dbReference type="OrthoDB" id="408631at2759"/>
<protein>
    <recommendedName>
        <fullName evidence="3">Carboxylic ester hydrolase</fullName>
        <ecNumber evidence="3">3.1.1.-</ecNumber>
    </recommendedName>
</protein>
<dbReference type="InterPro" id="IPR019819">
    <property type="entry name" value="Carboxylesterase_B_CS"/>
</dbReference>
<dbReference type="InterPro" id="IPR019826">
    <property type="entry name" value="Carboxylesterase_B_AS"/>
</dbReference>
<sequence>MDLSTPSAGALTGYRDKFSWRFLGIKYATSTRFAPPVALSVSEGEHRNATLYGPRCAQPPDADNGHLLWTNEDCLYLNVYSPIVNTGTTPNITSPKLPVMFFIHGGGLNTGDSGPFPYNMTTSGYVGPSISNIYDGTNLVSFGYVVLVTINYRLTAFGWFNASNAALKDTLMALEWVQENIEAFGGDKSKVLVFGESAGAIMSRYLIGTNPKYTTGLFSTSHSSPSLTLYETDSDCEIVNLLVHPSGSIILESDFSTLDPFVSPTIAQTITSLPLAKALNCTPTNSTTFTPAAAECVAALPAGDVALASYDLGISWDITIDGDYILTDIATSIEEGVYAKVPTIWASNACEYCYFLGPPAINPTNTSSALFPAYLSTILNATAVALISNATTLWPYETEPPPVRGVISGVVEELGMFVTDYAVRCPMGYLAGLMDGGVGGGGAYKVEFGIGLGSPLTPNPAVCVGQVCHADELYFVFATAETDNLYQPLTTTQLDTTREVIKRWASLARSGTPNYWGAQVVWQPYTMGGGAGENVVVIGSGGIQNGGAYRAAQCEFIVSQLGLVFGYD</sequence>
<dbReference type="InParanoid" id="A0A067PDZ2"/>
<dbReference type="Proteomes" id="UP000027265">
    <property type="component" value="Unassembled WGS sequence"/>
</dbReference>